<accession>A0A1H3ZI30</accession>
<dbReference type="PANTHER" id="PTHR43630">
    <property type="entry name" value="POLY-BETA-1,6-N-ACETYL-D-GLUCOSAMINE SYNTHASE"/>
    <property type="match status" value="1"/>
</dbReference>
<dbReference type="InterPro" id="IPR029044">
    <property type="entry name" value="Nucleotide-diphossugar_trans"/>
</dbReference>
<dbReference type="InterPro" id="IPR011990">
    <property type="entry name" value="TPR-like_helical_dom_sf"/>
</dbReference>
<protein>
    <submittedName>
        <fullName evidence="3">Tetratricopeptide repeat-containing protein</fullName>
    </submittedName>
</protein>
<name>A0A1H3ZI30_SELRU</name>
<evidence type="ECO:0000256" key="1">
    <source>
        <dbReference type="PROSITE-ProRule" id="PRU00339"/>
    </source>
</evidence>
<feature type="domain" description="Glycosyltransferase 2-like" evidence="2">
    <location>
        <begin position="345"/>
        <end position="428"/>
    </location>
</feature>
<dbReference type="AlphaFoldDB" id="A0A1H3ZI30"/>
<sequence length="944" mass="108116">MGKIAVSVCYIVKNEEKTLSVSLDSVQAVADEIVVIDTGSTDKTKTIAQSYGAKVYDYNWQDDFAAARNFALDKLSGDWVIFLDADEYFSEETRKNLGMVIPQQEPSVNLLLIQRQDVDETGKVMLSLYVPRIFRRKADLRYEGAIHEELRQNGELVTGIATIPPETLTLMHTGYAGAQGTAKAQRNLKILLQEVAKAEEPGRYYGYLAETYDGLGDRENAMQYAYMDIRRGRQMETYASRSYRLLLAKLSEKKRDYRERQRVAQMALKDYPELPEFHAEYAESLAAGWEYRKAADEMAKAISVGLNYQGLEPTVFDTAMGKLWQKRQRYFETLDKTAQQMKITACVIAKNEAANISRWLENAQVYADECIVLDTGSTDDTGKLAEKGGAKVYSYTWQDDFAAARNEALKYVQGDWIAFLDADEYFERPIEVRGALAECEHSYPQTEAVRLTICNVDADDGLREISRFCNIRLFRNRPYLRYRGRIHENLENTSGQVMNFWEVPELKVMHTGYSTGLIQSKNQRNLDLLQKDIAEHGEKPWHYRYLADCYYSLGDYKQAQFYALQAIASPVKGLGTQSNMYYMVLNCMKDLQEPANEQMDFAQAASRVFPNLPDFWAVQGMLYQEYGQYEQGERYLAKALHLARNSDGKEASAFGDIEALVYAKLADCEAYLGRREASLEHSSMAMSINPYEEQVLEVFCKLRQNENDALRQALSGYFTDTEQDLSFLRRFCERNGFGTLYAYYSGQLKNIYGKQSPRQAYYHLLQTGDWSALVDKLQAGLAENLDQTINLLLRLQRKTGKNYREAERQLIALMPAEMQSCWQGAFQGERAVEWSTYKILWPYILRYGDDEQISDYAQLALGEREIWPILTADMMREEKWQSALAVLASISQEEADGAFWLALGRCLYHLGELAAAKEALLKARQTGLDTLLLKSYERWLEHCI</sequence>
<feature type="repeat" description="TPR" evidence="1">
    <location>
        <begin position="613"/>
        <end position="646"/>
    </location>
</feature>
<dbReference type="Gene3D" id="1.25.40.10">
    <property type="entry name" value="Tetratricopeptide repeat domain"/>
    <property type="match status" value="1"/>
</dbReference>
<dbReference type="SUPFAM" id="SSF48452">
    <property type="entry name" value="TPR-like"/>
    <property type="match status" value="1"/>
</dbReference>
<dbReference type="Pfam" id="PF00535">
    <property type="entry name" value="Glycos_transf_2"/>
    <property type="match status" value="2"/>
</dbReference>
<dbReference type="RefSeq" id="WP_074672967.1">
    <property type="nucleotide sequence ID" value="NZ_FNQG01000011.1"/>
</dbReference>
<evidence type="ECO:0000313" key="3">
    <source>
        <dbReference type="EMBL" id="SEA22972.1"/>
    </source>
</evidence>
<dbReference type="InterPro" id="IPR019734">
    <property type="entry name" value="TPR_rpt"/>
</dbReference>
<gene>
    <name evidence="3" type="ORF">SAMN05660648_02427</name>
</gene>
<organism evidence="3 4">
    <name type="scientific">Selenomonas ruminantium</name>
    <dbReference type="NCBI Taxonomy" id="971"/>
    <lineage>
        <taxon>Bacteria</taxon>
        <taxon>Bacillati</taxon>
        <taxon>Bacillota</taxon>
        <taxon>Negativicutes</taxon>
        <taxon>Selenomonadales</taxon>
        <taxon>Selenomonadaceae</taxon>
        <taxon>Selenomonas</taxon>
    </lineage>
</organism>
<feature type="domain" description="Glycosyltransferase 2-like" evidence="2">
    <location>
        <begin position="7"/>
        <end position="130"/>
    </location>
</feature>
<proteinExistence type="predicted"/>
<dbReference type="InterPro" id="IPR001173">
    <property type="entry name" value="Glyco_trans_2-like"/>
</dbReference>
<dbReference type="PANTHER" id="PTHR43630:SF2">
    <property type="entry name" value="GLYCOSYLTRANSFERASE"/>
    <property type="match status" value="1"/>
</dbReference>
<dbReference type="SMART" id="SM00028">
    <property type="entry name" value="TPR"/>
    <property type="match status" value="5"/>
</dbReference>
<dbReference type="Gene3D" id="3.90.550.10">
    <property type="entry name" value="Spore Coat Polysaccharide Biosynthesis Protein SpsA, Chain A"/>
    <property type="match status" value="2"/>
</dbReference>
<keyword evidence="1" id="KW-0802">TPR repeat</keyword>
<dbReference type="SUPFAM" id="SSF53448">
    <property type="entry name" value="Nucleotide-diphospho-sugar transferases"/>
    <property type="match status" value="2"/>
</dbReference>
<evidence type="ECO:0000259" key="2">
    <source>
        <dbReference type="Pfam" id="PF00535"/>
    </source>
</evidence>
<dbReference type="Proteomes" id="UP000183469">
    <property type="component" value="Unassembled WGS sequence"/>
</dbReference>
<evidence type="ECO:0000313" key="4">
    <source>
        <dbReference type="Proteomes" id="UP000183469"/>
    </source>
</evidence>
<dbReference type="EMBL" id="FNQG01000011">
    <property type="protein sequence ID" value="SEA22972.1"/>
    <property type="molecule type" value="Genomic_DNA"/>
</dbReference>
<dbReference type="PROSITE" id="PS50005">
    <property type="entry name" value="TPR"/>
    <property type="match status" value="1"/>
</dbReference>
<dbReference type="OrthoDB" id="9815923at2"/>
<reference evidence="3 4" key="1">
    <citation type="submission" date="2016-10" db="EMBL/GenBank/DDBJ databases">
        <authorList>
            <person name="de Groot N.N."/>
        </authorList>
    </citation>
    <scope>NUCLEOTIDE SEQUENCE [LARGE SCALE GENOMIC DNA]</scope>
    <source>
        <strain evidence="3 4">DSM 2872</strain>
    </source>
</reference>
<dbReference type="CDD" id="cd02511">
    <property type="entry name" value="Beta4Glucosyltransferase"/>
    <property type="match status" value="2"/>
</dbReference>